<dbReference type="InterPro" id="IPR013785">
    <property type="entry name" value="Aldolase_TIM"/>
</dbReference>
<dbReference type="EMBL" id="DVLW01000203">
    <property type="protein sequence ID" value="HIT94989.1"/>
    <property type="molecule type" value="Genomic_DNA"/>
</dbReference>
<organism evidence="4 5">
    <name type="scientific">Candidatus Faecivivens stercoripullorum</name>
    <dbReference type="NCBI Taxonomy" id="2840805"/>
    <lineage>
        <taxon>Bacteria</taxon>
        <taxon>Bacillati</taxon>
        <taxon>Bacillota</taxon>
        <taxon>Clostridia</taxon>
        <taxon>Eubacteriales</taxon>
        <taxon>Oscillospiraceae</taxon>
        <taxon>Oscillospiraceae incertae sedis</taxon>
        <taxon>Candidatus Faecivivens</taxon>
    </lineage>
</organism>
<dbReference type="Proteomes" id="UP000824160">
    <property type="component" value="Unassembled WGS sequence"/>
</dbReference>
<reference evidence="4" key="1">
    <citation type="submission" date="2020-10" db="EMBL/GenBank/DDBJ databases">
        <authorList>
            <person name="Gilroy R."/>
        </authorList>
    </citation>
    <scope>NUCLEOTIDE SEQUENCE</scope>
    <source>
        <strain evidence="4">ChiBcec7-5410</strain>
    </source>
</reference>
<dbReference type="GO" id="GO:0010181">
    <property type="term" value="F:FMN binding"/>
    <property type="evidence" value="ECO:0007669"/>
    <property type="project" value="InterPro"/>
</dbReference>
<evidence type="ECO:0000313" key="4">
    <source>
        <dbReference type="EMBL" id="HIT94989.1"/>
    </source>
</evidence>
<dbReference type="Gene3D" id="3.20.20.70">
    <property type="entry name" value="Aldolase class I"/>
    <property type="match status" value="1"/>
</dbReference>
<dbReference type="InterPro" id="IPR051799">
    <property type="entry name" value="NADH_flavin_oxidoreductase"/>
</dbReference>
<sequence>MNLFETTNIGPLTLPGHLIRSAVAEGLAGKNGEPLPQLAAHYRQLTQNQTAAIICGPISVTGINRTQPLLSLHSVKQLDCYRQLTDEVHDANGTILAQLSYPSECQENPGEAGWRLLRSLERSYSHSAAKAKEANFDGIQLDFTCYSLPGCFLSLLYNQRRDEYGGDIHARIRFPRDILRAVRRAVGPDYPIWVSLESDVNRISVQDLLMTGQYLASAGAGAIEVCGSFPPHPPQQFDDSLLPQIHPAEMLSRIVPVPVILTAGIKTVMEMQLIAQRSKIRFFGLSKQLEEDPGFIYRMIR</sequence>
<protein>
    <recommendedName>
        <fullName evidence="3">NADH:flavin oxidoreductase/NADH oxidase N-terminal domain-containing protein</fullName>
    </recommendedName>
</protein>
<keyword evidence="1" id="KW-0285">Flavoprotein</keyword>
<evidence type="ECO:0000313" key="5">
    <source>
        <dbReference type="Proteomes" id="UP000824160"/>
    </source>
</evidence>
<dbReference type="AlphaFoldDB" id="A0A9D1KS64"/>
<evidence type="ECO:0000256" key="2">
    <source>
        <dbReference type="ARBA" id="ARBA00023002"/>
    </source>
</evidence>
<dbReference type="InterPro" id="IPR001155">
    <property type="entry name" value="OxRdtase_FMN_N"/>
</dbReference>
<keyword evidence="2" id="KW-0560">Oxidoreductase</keyword>
<comment type="caution">
    <text evidence="4">The sequence shown here is derived from an EMBL/GenBank/DDBJ whole genome shotgun (WGS) entry which is preliminary data.</text>
</comment>
<evidence type="ECO:0000256" key="1">
    <source>
        <dbReference type="ARBA" id="ARBA00022630"/>
    </source>
</evidence>
<dbReference type="Pfam" id="PF00724">
    <property type="entry name" value="Oxidored_FMN"/>
    <property type="match status" value="1"/>
</dbReference>
<feature type="domain" description="NADH:flavin oxidoreductase/NADH oxidase N-terminal" evidence="3">
    <location>
        <begin position="122"/>
        <end position="224"/>
    </location>
</feature>
<dbReference type="GO" id="GO:0016491">
    <property type="term" value="F:oxidoreductase activity"/>
    <property type="evidence" value="ECO:0007669"/>
    <property type="project" value="UniProtKB-KW"/>
</dbReference>
<name>A0A9D1KS64_9FIRM</name>
<gene>
    <name evidence="4" type="ORF">IAC43_07360</name>
</gene>
<accession>A0A9D1KS64</accession>
<dbReference type="SUPFAM" id="SSF51395">
    <property type="entry name" value="FMN-linked oxidoreductases"/>
    <property type="match status" value="1"/>
</dbReference>
<proteinExistence type="predicted"/>
<dbReference type="PANTHER" id="PTHR43656">
    <property type="entry name" value="BINDING OXIDOREDUCTASE, PUTATIVE (AFU_ORTHOLOGUE AFUA_2G08260)-RELATED"/>
    <property type="match status" value="1"/>
</dbReference>
<evidence type="ECO:0000259" key="3">
    <source>
        <dbReference type="Pfam" id="PF00724"/>
    </source>
</evidence>
<dbReference type="PANTHER" id="PTHR43656:SF2">
    <property type="entry name" value="BINDING OXIDOREDUCTASE, PUTATIVE (AFU_ORTHOLOGUE AFUA_2G08260)-RELATED"/>
    <property type="match status" value="1"/>
</dbReference>
<reference evidence="4" key="2">
    <citation type="journal article" date="2021" name="PeerJ">
        <title>Extensive microbial diversity within the chicken gut microbiome revealed by metagenomics and culture.</title>
        <authorList>
            <person name="Gilroy R."/>
            <person name="Ravi A."/>
            <person name="Getino M."/>
            <person name="Pursley I."/>
            <person name="Horton D.L."/>
            <person name="Alikhan N.F."/>
            <person name="Baker D."/>
            <person name="Gharbi K."/>
            <person name="Hall N."/>
            <person name="Watson M."/>
            <person name="Adriaenssens E.M."/>
            <person name="Foster-Nyarko E."/>
            <person name="Jarju S."/>
            <person name="Secka A."/>
            <person name="Antonio M."/>
            <person name="Oren A."/>
            <person name="Chaudhuri R.R."/>
            <person name="La Ragione R."/>
            <person name="Hildebrand F."/>
            <person name="Pallen M.J."/>
        </authorList>
    </citation>
    <scope>NUCLEOTIDE SEQUENCE</scope>
    <source>
        <strain evidence="4">ChiBcec7-5410</strain>
    </source>
</reference>